<reference evidence="1 2" key="1">
    <citation type="submission" date="2015-04" db="EMBL/GenBank/DDBJ databases">
        <title>The draft genome sequence of Fusarium langsethiae, a T-2/HT-2 mycotoxin producer.</title>
        <authorList>
            <person name="Lysoe E."/>
            <person name="Divon H.H."/>
            <person name="Terzi V."/>
            <person name="Orru L."/>
            <person name="Lamontanara A."/>
            <person name="Kolseth A.-K."/>
            <person name="Frandsen R.J."/>
            <person name="Nielsen K."/>
            <person name="Thrane U."/>
        </authorList>
    </citation>
    <scope>NUCLEOTIDE SEQUENCE [LARGE SCALE GENOMIC DNA]</scope>
    <source>
        <strain evidence="1 2">Fl201059</strain>
    </source>
</reference>
<evidence type="ECO:0000313" key="2">
    <source>
        <dbReference type="Proteomes" id="UP000037904"/>
    </source>
</evidence>
<gene>
    <name evidence="1" type="ORF">FLAG1_06977</name>
</gene>
<comment type="caution">
    <text evidence="1">The sequence shown here is derived from an EMBL/GenBank/DDBJ whole genome shotgun (WGS) entry which is preliminary data.</text>
</comment>
<proteinExistence type="predicted"/>
<dbReference type="EMBL" id="JXCE01000150">
    <property type="protein sequence ID" value="KPA40160.1"/>
    <property type="molecule type" value="Genomic_DNA"/>
</dbReference>
<protein>
    <submittedName>
        <fullName evidence="1">Uncharacterized protein</fullName>
    </submittedName>
</protein>
<sequence length="87" mass="9957">MSRSIQDRCVQLDDWQSGTRLVAPQQPPPARHTIISLFSISPFLFSHSYFSTILNTRDRRYHEPGSILDDSLPVVGRPHALLDTRKL</sequence>
<accession>A0A0M9EUY2</accession>
<dbReference type="AlphaFoldDB" id="A0A0M9EUY2"/>
<name>A0A0M9EUY2_FUSLA</name>
<organism evidence="1 2">
    <name type="scientific">Fusarium langsethiae</name>
    <dbReference type="NCBI Taxonomy" id="179993"/>
    <lineage>
        <taxon>Eukaryota</taxon>
        <taxon>Fungi</taxon>
        <taxon>Dikarya</taxon>
        <taxon>Ascomycota</taxon>
        <taxon>Pezizomycotina</taxon>
        <taxon>Sordariomycetes</taxon>
        <taxon>Hypocreomycetidae</taxon>
        <taxon>Hypocreales</taxon>
        <taxon>Nectriaceae</taxon>
        <taxon>Fusarium</taxon>
    </lineage>
</organism>
<evidence type="ECO:0000313" key="1">
    <source>
        <dbReference type="EMBL" id="KPA40160.1"/>
    </source>
</evidence>
<dbReference type="Proteomes" id="UP000037904">
    <property type="component" value="Unassembled WGS sequence"/>
</dbReference>
<keyword evidence="2" id="KW-1185">Reference proteome</keyword>